<proteinExistence type="inferred from homology"/>
<evidence type="ECO:0000256" key="4">
    <source>
        <dbReference type="ARBA" id="ARBA00022679"/>
    </source>
</evidence>
<keyword evidence="8 14" id="KW-0472">Membrane</keyword>
<comment type="catalytic activity">
    <reaction evidence="10 14">
        <text>3-O-(beta-D-galactosyl-(1-&gt;3)-beta-D-galactosyl-(1-&gt;4)-beta-D-xylosyl)-L-seryl-[protein] + UDP-alpha-D-glucuronate = 3-O-(beta-D-GlcA-(1-&gt;3)-beta-D-Gal-(1-&gt;3)-beta-D-Gal-(1-&gt;4)-beta-D-Xyl)-L-seryl-[protein] + UDP + H(+)</text>
        <dbReference type="Rhea" id="RHEA:24168"/>
        <dbReference type="Rhea" id="RHEA-COMP:12571"/>
        <dbReference type="Rhea" id="RHEA-COMP:12573"/>
        <dbReference type="ChEBI" id="CHEBI:15378"/>
        <dbReference type="ChEBI" id="CHEBI:58052"/>
        <dbReference type="ChEBI" id="CHEBI:58223"/>
        <dbReference type="ChEBI" id="CHEBI:132090"/>
        <dbReference type="ChEBI" id="CHEBI:132093"/>
        <dbReference type="EC" id="2.4.1.135"/>
    </reaction>
</comment>
<dbReference type="Pfam" id="PF03360">
    <property type="entry name" value="Glyco_transf_43"/>
    <property type="match status" value="1"/>
</dbReference>
<evidence type="ECO:0000256" key="11">
    <source>
        <dbReference type="PIRSR" id="PIRSR605027-1"/>
    </source>
</evidence>
<feature type="site" description="Interaction with galactose moiety of substrate glycoprotein" evidence="13">
    <location>
        <position position="279"/>
    </location>
</feature>
<comment type="subcellular location">
    <subcellularLocation>
        <location evidence="14">Golgi apparatus membrane</location>
        <topology evidence="14">Single-pass type II membrane protein</topology>
    </subcellularLocation>
    <subcellularLocation>
        <location evidence="1">Membrane</location>
        <topology evidence="1">Single-pass type II membrane protein</topology>
    </subcellularLocation>
</comment>
<keyword evidence="6 14" id="KW-0735">Signal-anchor</keyword>
<accession>A0AAE9AJ43</accession>
<dbReference type="Proteomes" id="UP000827892">
    <property type="component" value="Chromosome IV"/>
</dbReference>
<dbReference type="GO" id="GO:0015018">
    <property type="term" value="F:galactosylgalactosylxylosylprotein 3-beta-glucuronosyltransferase activity"/>
    <property type="evidence" value="ECO:0007669"/>
    <property type="project" value="UniProtKB-UniRule"/>
</dbReference>
<evidence type="ECO:0000256" key="8">
    <source>
        <dbReference type="ARBA" id="ARBA00023136"/>
    </source>
</evidence>
<dbReference type="CDD" id="cd00218">
    <property type="entry name" value="GlcAT-I"/>
    <property type="match status" value="1"/>
</dbReference>
<evidence type="ECO:0000256" key="6">
    <source>
        <dbReference type="ARBA" id="ARBA00022968"/>
    </source>
</evidence>
<evidence type="ECO:0000313" key="15">
    <source>
        <dbReference type="EMBL" id="ULT97202.1"/>
    </source>
</evidence>
<comment type="similarity">
    <text evidence="2 14">Belongs to the glycosyltransferase 43 family.</text>
</comment>
<dbReference type="GO" id="GO:0046872">
    <property type="term" value="F:metal ion binding"/>
    <property type="evidence" value="ECO:0007669"/>
    <property type="project" value="UniProtKB-KW"/>
</dbReference>
<evidence type="ECO:0000256" key="10">
    <source>
        <dbReference type="ARBA" id="ARBA00047979"/>
    </source>
</evidence>
<evidence type="ECO:0000256" key="7">
    <source>
        <dbReference type="ARBA" id="ARBA00022989"/>
    </source>
</evidence>
<dbReference type="PANTHER" id="PTHR10896">
    <property type="entry name" value="GALACTOSYLGALACTOSYLXYLOSYLPROTEIN 3-BETA-GLUCURONOSYLTRANSFERASE BETA-1,3-GLUCURONYLTRANSFERASE"/>
    <property type="match status" value="1"/>
</dbReference>
<dbReference type="InterPro" id="IPR029044">
    <property type="entry name" value="Nucleotide-diphossugar_trans"/>
</dbReference>
<name>A0AAE9AJ43_CAEBR</name>
<evidence type="ECO:0000256" key="3">
    <source>
        <dbReference type="ARBA" id="ARBA00012641"/>
    </source>
</evidence>
<dbReference type="Gene3D" id="3.90.550.10">
    <property type="entry name" value="Spore Coat Polysaccharide Biosynthesis Protein SpsA, Chain A"/>
    <property type="match status" value="1"/>
</dbReference>
<gene>
    <name evidence="15" type="ORF">L3Y34_005194</name>
</gene>
<sequence length="396" mass="45455">MPIHYSLLFLKCYQSVKTFVWSLKSLRLPTSSSNVDDDKQERCQEHKVLLTSSSNFSESETMFGDKLESQALQKGCEEDIEKHCRRCIGYPTMRTMNKLKKYGMYTLFFMFIFLVVFQFSEDVRQPAYPVFKRSETNQTNRMIIVVTPTYKRMTRIADMLRMANTLSHVKDLHWIVIEDGNKTIPAVQDILDRTGLPYTYQAHKTALGYPRRGWYQRTMALKLIRSNTSQILGQDHQEGVVYFGDDDNSYDIRLFTDYIRNVKTLGIWAVGLVGGTVVEAPKVVDGKVTAFNVKWNPKRRFAVDMAGFAVNLKVVLNSDAVFGTSCKRGGGAPETCLLEDMGLEREDIEPFGYEKTKDREIFVWHTKTSTPNIVQSKKNQTKPVPPPDTFGYFVEV</sequence>
<dbReference type="EMBL" id="CP090894">
    <property type="protein sequence ID" value="ULT97202.1"/>
    <property type="molecule type" value="Genomic_DNA"/>
</dbReference>
<evidence type="ECO:0000256" key="5">
    <source>
        <dbReference type="ARBA" id="ARBA00022692"/>
    </source>
</evidence>
<evidence type="ECO:0000256" key="14">
    <source>
        <dbReference type="RuleBase" id="RU363127"/>
    </source>
</evidence>
<keyword evidence="12 14" id="KW-0464">Manganese</keyword>
<keyword evidence="7 14" id="KW-1133">Transmembrane helix</keyword>
<feature type="transmembrane region" description="Helical" evidence="14">
    <location>
        <begin position="102"/>
        <end position="120"/>
    </location>
</feature>
<feature type="active site" description="Proton donor/acceptor" evidence="11">
    <location>
        <position position="334"/>
    </location>
</feature>
<dbReference type="InterPro" id="IPR005027">
    <property type="entry name" value="Glyco_trans_43"/>
</dbReference>
<feature type="site" description="Interaction with galactose moiety of substrate glycoprotein" evidence="13">
    <location>
        <position position="375"/>
    </location>
</feature>
<keyword evidence="5 14" id="KW-0812">Transmembrane</keyword>
<dbReference type="FunFam" id="3.90.550.10:FF:000147">
    <property type="entry name" value="Galactosylgalactosylxylosylprotein 3-beta-glucuronosyltransferase"/>
    <property type="match status" value="1"/>
</dbReference>
<keyword evidence="12 14" id="KW-0479">Metal-binding</keyword>
<dbReference type="SUPFAM" id="SSF53448">
    <property type="entry name" value="Nucleotide-diphospho-sugar transferases"/>
    <property type="match status" value="1"/>
</dbReference>
<evidence type="ECO:0000256" key="13">
    <source>
        <dbReference type="PIRSR" id="PIRSR605027-4"/>
    </source>
</evidence>
<evidence type="ECO:0000313" key="16">
    <source>
        <dbReference type="Proteomes" id="UP000827892"/>
    </source>
</evidence>
<evidence type="ECO:0000256" key="1">
    <source>
        <dbReference type="ARBA" id="ARBA00004606"/>
    </source>
</evidence>
<evidence type="ECO:0000256" key="12">
    <source>
        <dbReference type="PIRSR" id="PIRSR605027-3"/>
    </source>
</evidence>
<dbReference type="GO" id="GO:0000139">
    <property type="term" value="C:Golgi membrane"/>
    <property type="evidence" value="ECO:0007669"/>
    <property type="project" value="UniProtKB-SubCell"/>
</dbReference>
<feature type="binding site" evidence="12">
    <location>
        <position position="247"/>
    </location>
    <ligand>
        <name>Mn(2+)</name>
        <dbReference type="ChEBI" id="CHEBI:29035"/>
    </ligand>
</feature>
<evidence type="ECO:0000256" key="9">
    <source>
        <dbReference type="ARBA" id="ARBA00023180"/>
    </source>
</evidence>
<dbReference type="EC" id="2.4.1.135" evidence="3 14"/>
<dbReference type="AlphaFoldDB" id="A0AAE9AJ43"/>
<keyword evidence="4 14" id="KW-0808">Transferase</keyword>
<keyword evidence="14" id="KW-0333">Golgi apparatus</keyword>
<keyword evidence="9" id="KW-0325">Glycoprotein</keyword>
<organism evidence="15 16">
    <name type="scientific">Caenorhabditis briggsae</name>
    <dbReference type="NCBI Taxonomy" id="6238"/>
    <lineage>
        <taxon>Eukaryota</taxon>
        <taxon>Metazoa</taxon>
        <taxon>Ecdysozoa</taxon>
        <taxon>Nematoda</taxon>
        <taxon>Chromadorea</taxon>
        <taxon>Rhabditida</taxon>
        <taxon>Rhabditina</taxon>
        <taxon>Rhabditomorpha</taxon>
        <taxon>Rhabditoidea</taxon>
        <taxon>Rhabditidae</taxon>
        <taxon>Peloderinae</taxon>
        <taxon>Caenorhabditis</taxon>
    </lineage>
</organism>
<evidence type="ECO:0000256" key="2">
    <source>
        <dbReference type="ARBA" id="ARBA00007706"/>
    </source>
</evidence>
<comment type="cofactor">
    <cofactor evidence="12 14">
        <name>Mn(2+)</name>
        <dbReference type="ChEBI" id="CHEBI:29035"/>
    </cofactor>
</comment>
<dbReference type="PANTHER" id="PTHR10896:SF30">
    <property type="entry name" value="GALACTOSYLGALACTOSYLXYLOSYLPROTEIN 3-BETA-GLUCURONOSYLTRANSFERASE"/>
    <property type="match status" value="1"/>
</dbReference>
<comment type="pathway">
    <text evidence="14">Protein modification; protein glycosylation.</text>
</comment>
<protein>
    <recommendedName>
        <fullName evidence="3 14">Galactosylgalactosylxylosylprotein 3-beta-glucuronosyltransferase</fullName>
        <ecNumber evidence="3 14">2.4.1.135</ecNumber>
    </recommendedName>
</protein>
<reference evidence="15 16" key="1">
    <citation type="submission" date="2022-05" db="EMBL/GenBank/DDBJ databases">
        <title>Chromosome-level reference genomes for two strains of Caenorhabditis briggsae: an improved platform for comparative genomics.</title>
        <authorList>
            <person name="Stevens L."/>
            <person name="Andersen E.C."/>
        </authorList>
    </citation>
    <scope>NUCLEOTIDE SEQUENCE [LARGE SCALE GENOMIC DNA]</scope>
    <source>
        <strain evidence="15">QX1410_ONT</strain>
        <tissue evidence="15">Whole-organism</tissue>
    </source>
</reference>